<dbReference type="Pfam" id="PF12833">
    <property type="entry name" value="HTH_18"/>
    <property type="match status" value="1"/>
</dbReference>
<keyword evidence="1" id="KW-0805">Transcription regulation</keyword>
<dbReference type="PROSITE" id="PS00041">
    <property type="entry name" value="HTH_ARAC_FAMILY_1"/>
    <property type="match status" value="1"/>
</dbReference>
<dbReference type="InterPro" id="IPR018062">
    <property type="entry name" value="HTH_AraC-typ_CS"/>
</dbReference>
<dbReference type="EMBL" id="JAUHHC010000003">
    <property type="protein sequence ID" value="MDN3921473.1"/>
    <property type="molecule type" value="Genomic_DNA"/>
</dbReference>
<sequence length="373" mass="40861">MRTLQAPSPASALPWLDQHIDDQQAFSEGRAAFDFDDPVFVQAEADGRAKRISRNGARFFFDAVGGSGITDVVRFAGGVEINVNNFVLPTLRRRHYIADETLILLRASLACDARFHVQGAPTMVFDHPELTLICLPRGVKLTVDGQPGVRQQGVNGIFRLGAFADVYGLQAADLPPVLRAAMEGSGTPGRVVSVPLSHRVAGLVTDTIDTPLEGEARALQYAGRLSELVGFALDALQRSDSSKQPSVLDWRDVNLAQLALERLSQDYRRPPRFTDLARELGCNVNKLQAAFKRAFGVTMAEYCLERRMREAQRLLLEGKLSVAEVGERVGYAHQSNFAAAFSAAIGMPPRAYKRHRAPIDIELDAATAPRQAR</sequence>
<dbReference type="SUPFAM" id="SSF46689">
    <property type="entry name" value="Homeodomain-like"/>
    <property type="match status" value="2"/>
</dbReference>
<evidence type="ECO:0000259" key="4">
    <source>
        <dbReference type="PROSITE" id="PS01124"/>
    </source>
</evidence>
<keyword evidence="2" id="KW-0238">DNA-binding</keyword>
<keyword evidence="3" id="KW-0804">Transcription</keyword>
<dbReference type="PROSITE" id="PS01124">
    <property type="entry name" value="HTH_ARAC_FAMILY_2"/>
    <property type="match status" value="1"/>
</dbReference>
<dbReference type="Gene3D" id="1.10.10.60">
    <property type="entry name" value="Homeodomain-like"/>
    <property type="match status" value="1"/>
</dbReference>
<dbReference type="RefSeq" id="WP_290359763.1">
    <property type="nucleotide sequence ID" value="NZ_JAUHHC010000003.1"/>
</dbReference>
<evidence type="ECO:0000313" key="6">
    <source>
        <dbReference type="Proteomes" id="UP001228044"/>
    </source>
</evidence>
<proteinExistence type="predicted"/>
<organism evidence="5 6">
    <name type="scientific">Roseateles violae</name>
    <dbReference type="NCBI Taxonomy" id="3058042"/>
    <lineage>
        <taxon>Bacteria</taxon>
        <taxon>Pseudomonadati</taxon>
        <taxon>Pseudomonadota</taxon>
        <taxon>Betaproteobacteria</taxon>
        <taxon>Burkholderiales</taxon>
        <taxon>Sphaerotilaceae</taxon>
        <taxon>Roseateles</taxon>
    </lineage>
</organism>
<comment type="caution">
    <text evidence="5">The sequence shown here is derived from an EMBL/GenBank/DDBJ whole genome shotgun (WGS) entry which is preliminary data.</text>
</comment>
<feature type="domain" description="HTH araC/xylS-type" evidence="4">
    <location>
        <begin position="257"/>
        <end position="355"/>
    </location>
</feature>
<name>A0ABT8DTN1_9BURK</name>
<dbReference type="InterPro" id="IPR009057">
    <property type="entry name" value="Homeodomain-like_sf"/>
</dbReference>
<evidence type="ECO:0000256" key="3">
    <source>
        <dbReference type="ARBA" id="ARBA00023163"/>
    </source>
</evidence>
<dbReference type="InterPro" id="IPR053142">
    <property type="entry name" value="PchR_regulatory_protein"/>
</dbReference>
<reference evidence="5 6" key="1">
    <citation type="submission" date="2023-06" db="EMBL/GenBank/DDBJ databases">
        <title>Pelomonas sp. PFR6 16S ribosomal RNA gene Genome sequencing and assembly.</title>
        <authorList>
            <person name="Woo H."/>
        </authorList>
    </citation>
    <scope>NUCLEOTIDE SEQUENCE [LARGE SCALE GENOMIC DNA]</scope>
    <source>
        <strain evidence="5 6">PFR6</strain>
    </source>
</reference>
<dbReference type="PANTHER" id="PTHR47893:SF1">
    <property type="entry name" value="REGULATORY PROTEIN PCHR"/>
    <property type="match status" value="1"/>
</dbReference>
<protein>
    <submittedName>
        <fullName evidence="5">AraC family transcriptional regulator</fullName>
    </submittedName>
</protein>
<accession>A0ABT8DTN1</accession>
<evidence type="ECO:0000256" key="2">
    <source>
        <dbReference type="ARBA" id="ARBA00023125"/>
    </source>
</evidence>
<dbReference type="Proteomes" id="UP001228044">
    <property type="component" value="Unassembled WGS sequence"/>
</dbReference>
<dbReference type="InterPro" id="IPR018060">
    <property type="entry name" value="HTH_AraC"/>
</dbReference>
<dbReference type="SMART" id="SM00342">
    <property type="entry name" value="HTH_ARAC"/>
    <property type="match status" value="1"/>
</dbReference>
<dbReference type="PANTHER" id="PTHR47893">
    <property type="entry name" value="REGULATORY PROTEIN PCHR"/>
    <property type="match status" value="1"/>
</dbReference>
<gene>
    <name evidence="5" type="ORF">QWJ38_14365</name>
</gene>
<keyword evidence="6" id="KW-1185">Reference proteome</keyword>
<evidence type="ECO:0000256" key="1">
    <source>
        <dbReference type="ARBA" id="ARBA00023015"/>
    </source>
</evidence>
<evidence type="ECO:0000313" key="5">
    <source>
        <dbReference type="EMBL" id="MDN3921473.1"/>
    </source>
</evidence>